<comment type="subunit">
    <text evidence="4 8">Monomer.</text>
</comment>
<dbReference type="Pfam" id="PF01379">
    <property type="entry name" value="Porphobil_deam"/>
    <property type="match status" value="1"/>
</dbReference>
<evidence type="ECO:0000259" key="10">
    <source>
        <dbReference type="Pfam" id="PF03900"/>
    </source>
</evidence>
<feature type="domain" description="Porphobilinogen deaminase N-terminal" evidence="9">
    <location>
        <begin position="8"/>
        <end position="216"/>
    </location>
</feature>
<feature type="domain" description="Porphobilinogen deaminase C-terminal" evidence="10">
    <location>
        <begin position="231"/>
        <end position="299"/>
    </location>
</feature>
<dbReference type="FunFam" id="3.40.190.10:FF:000005">
    <property type="entry name" value="Porphobilinogen deaminase"/>
    <property type="match status" value="1"/>
</dbReference>
<dbReference type="EC" id="2.5.1.61" evidence="8"/>
<dbReference type="EMBL" id="PVZS01000034">
    <property type="protein sequence ID" value="PSC02969.1"/>
    <property type="molecule type" value="Genomic_DNA"/>
</dbReference>
<evidence type="ECO:0000256" key="2">
    <source>
        <dbReference type="ARBA" id="ARBA00004735"/>
    </source>
</evidence>
<gene>
    <name evidence="8" type="primary">hemC</name>
    <name evidence="11" type="ORF">SLNSH_21540</name>
</gene>
<comment type="catalytic activity">
    <reaction evidence="7 8">
        <text>4 porphobilinogen + H2O = hydroxymethylbilane + 4 NH4(+)</text>
        <dbReference type="Rhea" id="RHEA:13185"/>
        <dbReference type="ChEBI" id="CHEBI:15377"/>
        <dbReference type="ChEBI" id="CHEBI:28938"/>
        <dbReference type="ChEBI" id="CHEBI:57845"/>
        <dbReference type="ChEBI" id="CHEBI:58126"/>
        <dbReference type="EC" id="2.5.1.61"/>
    </reaction>
</comment>
<evidence type="ECO:0000256" key="4">
    <source>
        <dbReference type="ARBA" id="ARBA00011245"/>
    </source>
</evidence>
<keyword evidence="12" id="KW-1185">Reference proteome</keyword>
<dbReference type="SUPFAM" id="SSF53850">
    <property type="entry name" value="Periplasmic binding protein-like II"/>
    <property type="match status" value="1"/>
</dbReference>
<dbReference type="UniPathway" id="UPA00251">
    <property type="reaction ID" value="UER00319"/>
</dbReference>
<name>A0A2T1HN17_9HYPH</name>
<accession>A0A2T1HN17</accession>
<protein>
    <recommendedName>
        <fullName evidence="8">Porphobilinogen deaminase</fullName>
        <shortName evidence="8">PBG</shortName>
        <ecNumber evidence="8">2.5.1.61</ecNumber>
    </recommendedName>
    <alternativeName>
        <fullName evidence="8">Hydroxymethylbilane synthase</fullName>
        <shortName evidence="8">HMBS</shortName>
    </alternativeName>
    <alternativeName>
        <fullName evidence="8">Pre-uroporphyrinogen synthase</fullName>
    </alternativeName>
</protein>
<dbReference type="Gene3D" id="3.30.160.40">
    <property type="entry name" value="Porphobilinogen deaminase, C-terminal domain"/>
    <property type="match status" value="1"/>
</dbReference>
<dbReference type="InterPro" id="IPR022419">
    <property type="entry name" value="Porphobilin_deaminase_cofac_BS"/>
</dbReference>
<dbReference type="PANTHER" id="PTHR11557">
    <property type="entry name" value="PORPHOBILINOGEN DEAMINASE"/>
    <property type="match status" value="1"/>
</dbReference>
<dbReference type="PANTHER" id="PTHR11557:SF0">
    <property type="entry name" value="PORPHOBILINOGEN DEAMINASE"/>
    <property type="match status" value="1"/>
</dbReference>
<dbReference type="NCBIfam" id="TIGR00212">
    <property type="entry name" value="hemC"/>
    <property type="match status" value="1"/>
</dbReference>
<feature type="modified residue" description="S-(dipyrrolylmethanemethyl)cysteine" evidence="8">
    <location>
        <position position="246"/>
    </location>
</feature>
<dbReference type="SUPFAM" id="SSF54782">
    <property type="entry name" value="Porphobilinogen deaminase (hydroxymethylbilane synthase), C-terminal domain"/>
    <property type="match status" value="1"/>
</dbReference>
<keyword evidence="6 8" id="KW-0627">Porphyrin biosynthesis</keyword>
<comment type="miscellaneous">
    <text evidence="8">The porphobilinogen subunits are added to the dipyrromethane group.</text>
</comment>
<dbReference type="OrthoDB" id="9810298at2"/>
<comment type="function">
    <text evidence="1 8">Tetrapolymerization of the monopyrrole PBG into the hydroxymethylbilane pre-uroporphyrinogen in several discrete steps.</text>
</comment>
<dbReference type="InterPro" id="IPR000860">
    <property type="entry name" value="HemC"/>
</dbReference>
<comment type="pathway">
    <text evidence="2">Porphyrin-containing compound metabolism; protoporphyrin-IX biosynthesis; coproporphyrinogen-III from 5-aminolevulinate: step 2/4.</text>
</comment>
<dbReference type="GO" id="GO:0004418">
    <property type="term" value="F:hydroxymethylbilane synthase activity"/>
    <property type="evidence" value="ECO:0007669"/>
    <property type="project" value="UniProtKB-UniRule"/>
</dbReference>
<evidence type="ECO:0000256" key="5">
    <source>
        <dbReference type="ARBA" id="ARBA00022679"/>
    </source>
</evidence>
<dbReference type="Proteomes" id="UP000239772">
    <property type="component" value="Unassembled WGS sequence"/>
</dbReference>
<reference evidence="12" key="1">
    <citation type="submission" date="2018-03" db="EMBL/GenBank/DDBJ databases">
        <authorList>
            <person name="Sun L."/>
            <person name="Liu H."/>
            <person name="Chen W."/>
            <person name="Huang K."/>
            <person name="Liu W."/>
            <person name="Gao X."/>
        </authorList>
    </citation>
    <scope>NUCLEOTIDE SEQUENCE [LARGE SCALE GENOMIC DNA]</scope>
    <source>
        <strain evidence="12">SH9</strain>
    </source>
</reference>
<dbReference type="InterPro" id="IPR022417">
    <property type="entry name" value="Porphobilin_deaminase_N"/>
</dbReference>
<dbReference type="InterPro" id="IPR036803">
    <property type="entry name" value="Porphobilinogen_deaminase_C_sf"/>
</dbReference>
<proteinExistence type="inferred from homology"/>
<comment type="caution">
    <text evidence="11">The sequence shown here is derived from an EMBL/GenBank/DDBJ whole genome shotgun (WGS) entry which is preliminary data.</text>
</comment>
<dbReference type="InterPro" id="IPR022418">
    <property type="entry name" value="Porphobilinogen_deaminase_C"/>
</dbReference>
<dbReference type="RefSeq" id="WP_106339839.1">
    <property type="nucleotide sequence ID" value="NZ_PVZS01000034.1"/>
</dbReference>
<dbReference type="PRINTS" id="PR00151">
    <property type="entry name" value="PORPHBDMNASE"/>
</dbReference>
<comment type="cofactor">
    <cofactor evidence="8">
        <name>dipyrromethane</name>
        <dbReference type="ChEBI" id="CHEBI:60342"/>
    </cofactor>
    <text evidence="8">Binds 1 dipyrromethane group covalently.</text>
</comment>
<evidence type="ECO:0000313" key="11">
    <source>
        <dbReference type="EMBL" id="PSC02969.1"/>
    </source>
</evidence>
<dbReference type="GO" id="GO:0005737">
    <property type="term" value="C:cytoplasm"/>
    <property type="evidence" value="ECO:0007669"/>
    <property type="project" value="UniProtKB-UniRule"/>
</dbReference>
<evidence type="ECO:0000256" key="6">
    <source>
        <dbReference type="ARBA" id="ARBA00023244"/>
    </source>
</evidence>
<evidence type="ECO:0000256" key="8">
    <source>
        <dbReference type="HAMAP-Rule" id="MF_00260"/>
    </source>
</evidence>
<evidence type="ECO:0000256" key="7">
    <source>
        <dbReference type="ARBA" id="ARBA00048169"/>
    </source>
</evidence>
<evidence type="ECO:0000313" key="12">
    <source>
        <dbReference type="Proteomes" id="UP000239772"/>
    </source>
</evidence>
<dbReference type="PIRSF" id="PIRSF001438">
    <property type="entry name" value="4pyrrol_synth_OHMeBilane_synth"/>
    <property type="match status" value="1"/>
</dbReference>
<dbReference type="Pfam" id="PF03900">
    <property type="entry name" value="Porphobil_deamC"/>
    <property type="match status" value="1"/>
</dbReference>
<evidence type="ECO:0000259" key="9">
    <source>
        <dbReference type="Pfam" id="PF01379"/>
    </source>
</evidence>
<dbReference type="HAMAP" id="MF_00260">
    <property type="entry name" value="Porphobil_deam"/>
    <property type="match status" value="1"/>
</dbReference>
<dbReference type="GO" id="GO:0006782">
    <property type="term" value="P:protoporphyrinogen IX biosynthetic process"/>
    <property type="evidence" value="ECO:0007669"/>
    <property type="project" value="UniProtKB-UniRule"/>
</dbReference>
<keyword evidence="5 8" id="KW-0808">Transferase</keyword>
<evidence type="ECO:0000256" key="3">
    <source>
        <dbReference type="ARBA" id="ARBA00005638"/>
    </source>
</evidence>
<dbReference type="Gene3D" id="3.40.190.10">
    <property type="entry name" value="Periplasmic binding protein-like II"/>
    <property type="match status" value="2"/>
</dbReference>
<organism evidence="11 12">
    <name type="scientific">Alsobacter soli</name>
    <dbReference type="NCBI Taxonomy" id="2109933"/>
    <lineage>
        <taxon>Bacteria</taxon>
        <taxon>Pseudomonadati</taxon>
        <taxon>Pseudomonadota</taxon>
        <taxon>Alphaproteobacteria</taxon>
        <taxon>Hyphomicrobiales</taxon>
        <taxon>Alsobacteraceae</taxon>
        <taxon>Alsobacter</taxon>
    </lineage>
</organism>
<dbReference type="AlphaFoldDB" id="A0A2T1HN17"/>
<evidence type="ECO:0000256" key="1">
    <source>
        <dbReference type="ARBA" id="ARBA00002869"/>
    </source>
</evidence>
<dbReference type="PROSITE" id="PS00533">
    <property type="entry name" value="PORPHOBILINOGEN_DEAM"/>
    <property type="match status" value="1"/>
</dbReference>
<comment type="similarity">
    <text evidence="3 8">Belongs to the HMBS family.</text>
</comment>
<sequence length="315" mass="32995">MATSDIRLRIGTRGSPLALWQAREVRSRLLTANDWPEAAVELVVIKTTGDMIQDRALSQAGGKGLFTKELDAAMLAGDIDLAVHSAKDLPTFFPEGIAIVGYLPREDVRDALISPRARSLADLPQGAVVGTASLRRQALVKRLRPDIRTTLLRGNVETRLRKANEGEIDATLLALAGLKRLGLADRAAAVLDIDDFPPAVGQGAIAITARPHDEAAAAALAGVVCAATAVTLAAERAFLTVLDGSCRTPIAGHATVADGRVSFRGLLLREDGSEGYEAAREGAEADAASLGAEAARDILARAPNDILAPKDASAH</sequence>